<accession>A0A644VUS6</accession>
<reference evidence="1" key="1">
    <citation type="submission" date="2019-08" db="EMBL/GenBank/DDBJ databases">
        <authorList>
            <person name="Kucharzyk K."/>
            <person name="Murdoch R.W."/>
            <person name="Higgins S."/>
            <person name="Loffler F."/>
        </authorList>
    </citation>
    <scope>NUCLEOTIDE SEQUENCE</scope>
</reference>
<sequence length="57" mass="6674">MLLTGLISFVIKMVFYSTDAEDDLTQILIGLIYWKKHPLSREHAIKMFQKSELFVTL</sequence>
<proteinExistence type="predicted"/>
<dbReference type="EMBL" id="VSSQ01000415">
    <property type="protein sequence ID" value="MPL94113.1"/>
    <property type="molecule type" value="Genomic_DNA"/>
</dbReference>
<protein>
    <submittedName>
        <fullName evidence="1">Uncharacterized protein</fullName>
    </submittedName>
</protein>
<name>A0A644VUS6_9ZZZZ</name>
<dbReference type="AlphaFoldDB" id="A0A644VUS6"/>
<gene>
    <name evidence="1" type="ORF">SDC9_40261</name>
</gene>
<evidence type="ECO:0000313" key="1">
    <source>
        <dbReference type="EMBL" id="MPL94113.1"/>
    </source>
</evidence>
<comment type="caution">
    <text evidence="1">The sequence shown here is derived from an EMBL/GenBank/DDBJ whole genome shotgun (WGS) entry which is preliminary data.</text>
</comment>
<organism evidence="1">
    <name type="scientific">bioreactor metagenome</name>
    <dbReference type="NCBI Taxonomy" id="1076179"/>
    <lineage>
        <taxon>unclassified sequences</taxon>
        <taxon>metagenomes</taxon>
        <taxon>ecological metagenomes</taxon>
    </lineage>
</organism>